<keyword evidence="1" id="KW-0732">Signal</keyword>
<gene>
    <name evidence="2" type="ORF">DES39_0416</name>
</gene>
<organism evidence="2 3">
    <name type="scientific">Orbus hercynius</name>
    <dbReference type="NCBI Taxonomy" id="593135"/>
    <lineage>
        <taxon>Bacteria</taxon>
        <taxon>Pseudomonadati</taxon>
        <taxon>Pseudomonadota</taxon>
        <taxon>Gammaproteobacteria</taxon>
        <taxon>Orbales</taxon>
        <taxon>Orbaceae</taxon>
        <taxon>Orbus</taxon>
    </lineage>
</organism>
<feature type="chain" id="PRO_5019786034" evidence="1">
    <location>
        <begin position="28"/>
        <end position="464"/>
    </location>
</feature>
<name>A0A495RI57_9GAMM</name>
<protein>
    <submittedName>
        <fullName evidence="2">Uncharacterized protein</fullName>
    </submittedName>
</protein>
<sequence length="464" mass="50494">MEITISSINVKLCCFLSLSLTSLIAGAGLSVETVKIIVGNQPSLSQSAEDAIDDLDLLGFTLTEIYQGTKTETNYYGSDAQNLPIKPAYPFKALFKIAPIKQPSDANFYDLDGDNFPALTEQTALTMQWYYTSNTGVPVAFTPTNSDTFCNLTSANKVGPYLLTISGNLILASRYGVPNTNEYPNETITLTPSKTYTILADAGICYAQPNLIPNSSLYTGEQWSAKNGFLTQSDSHGETNFPRTAFYNAHFSLMLAKKGLVNNYNWEIKKGADLITILPQKDNIVVTFNGSLASNTAAARSLVVNSNGGYDVLITGTHNTSGAIIKYPFKVANWYSGWNGSTAPNSAFAARVSWNNVAAACSALLPVGGYRLPYDDEASNAALGTGANPQAFFTREISKMIFSEWGKIDASSYPDTFGFNANTARRFWVINKANNDICDIHLYNQKYHCRDVNETKNAVCIATP</sequence>
<accession>A0A495RI57</accession>
<evidence type="ECO:0000313" key="3">
    <source>
        <dbReference type="Proteomes" id="UP000278542"/>
    </source>
</evidence>
<dbReference type="Proteomes" id="UP000278542">
    <property type="component" value="Unassembled WGS sequence"/>
</dbReference>
<dbReference type="OrthoDB" id="7066358at2"/>
<keyword evidence="3" id="KW-1185">Reference proteome</keyword>
<proteinExistence type="predicted"/>
<feature type="signal peptide" evidence="1">
    <location>
        <begin position="1"/>
        <end position="27"/>
    </location>
</feature>
<evidence type="ECO:0000256" key="1">
    <source>
        <dbReference type="SAM" id="SignalP"/>
    </source>
</evidence>
<dbReference type="AlphaFoldDB" id="A0A495RI57"/>
<reference evidence="2 3" key="1">
    <citation type="submission" date="2018-10" db="EMBL/GenBank/DDBJ databases">
        <title>Genomic Encyclopedia of Type Strains, Phase IV (KMG-IV): sequencing the most valuable type-strain genomes for metagenomic binning, comparative biology and taxonomic classification.</title>
        <authorList>
            <person name="Goeker M."/>
        </authorList>
    </citation>
    <scope>NUCLEOTIDE SEQUENCE [LARGE SCALE GENOMIC DNA]</scope>
    <source>
        <strain evidence="2 3">DSM 22228</strain>
    </source>
</reference>
<evidence type="ECO:0000313" key="2">
    <source>
        <dbReference type="EMBL" id="RKS87197.1"/>
    </source>
</evidence>
<dbReference type="EMBL" id="RBWY01000001">
    <property type="protein sequence ID" value="RKS87197.1"/>
    <property type="molecule type" value="Genomic_DNA"/>
</dbReference>
<dbReference type="RefSeq" id="WP_121144106.1">
    <property type="nucleotide sequence ID" value="NZ_RBWY01000001.1"/>
</dbReference>
<comment type="caution">
    <text evidence="2">The sequence shown here is derived from an EMBL/GenBank/DDBJ whole genome shotgun (WGS) entry which is preliminary data.</text>
</comment>